<reference evidence="2" key="1">
    <citation type="submission" date="2017-01" db="EMBL/GenBank/DDBJ databases">
        <authorList>
            <person name="Varghese N."/>
            <person name="Submissions S."/>
        </authorList>
    </citation>
    <scope>NUCLEOTIDE SEQUENCE [LARGE SCALE GENOMIC DNA]</scope>
    <source>
        <strain evidence="2">DSM 19945</strain>
    </source>
</reference>
<dbReference type="Proteomes" id="UP000186221">
    <property type="component" value="Unassembled WGS sequence"/>
</dbReference>
<dbReference type="EMBL" id="FTOG01000012">
    <property type="protein sequence ID" value="SIT16478.1"/>
    <property type="molecule type" value="Genomic_DNA"/>
</dbReference>
<protein>
    <submittedName>
        <fullName evidence="1">Uncharacterized protein</fullName>
    </submittedName>
</protein>
<name>A0A1N7Q0T3_9RHOB</name>
<keyword evidence="2" id="KW-1185">Reference proteome</keyword>
<gene>
    <name evidence="1" type="ORF">SAMN05421580_11259</name>
</gene>
<proteinExistence type="predicted"/>
<sequence length="46" mass="4865">MRDLFIGGAPGSPFVLGRARYRVLMIGGAVVTDAQGRAYLVRVGSI</sequence>
<accession>A0A1N7Q0T3</accession>
<evidence type="ECO:0000313" key="2">
    <source>
        <dbReference type="Proteomes" id="UP000186221"/>
    </source>
</evidence>
<organism evidence="1 2">
    <name type="scientific">Rhodobacter aestuarii</name>
    <dbReference type="NCBI Taxonomy" id="453582"/>
    <lineage>
        <taxon>Bacteria</taxon>
        <taxon>Pseudomonadati</taxon>
        <taxon>Pseudomonadota</taxon>
        <taxon>Alphaproteobacteria</taxon>
        <taxon>Rhodobacterales</taxon>
        <taxon>Rhodobacter group</taxon>
        <taxon>Rhodobacter</taxon>
    </lineage>
</organism>
<evidence type="ECO:0000313" key="1">
    <source>
        <dbReference type="EMBL" id="SIT16478.1"/>
    </source>
</evidence>
<dbReference type="AlphaFoldDB" id="A0A1N7Q0T3"/>